<reference evidence="8" key="1">
    <citation type="submission" date="2018-07" db="EMBL/GenBank/DDBJ databases">
        <title>Genome assembly of strain Ka43.</title>
        <authorList>
            <person name="Kukolya J."/>
            <person name="Nagy I."/>
            <person name="Horvath B."/>
            <person name="Toth A."/>
        </authorList>
    </citation>
    <scope>NUCLEOTIDE SEQUENCE</scope>
    <source>
        <strain evidence="8">KB43</strain>
    </source>
</reference>
<protein>
    <submittedName>
        <fullName evidence="8">Uncharacterized protein</fullName>
    </submittedName>
</protein>
<evidence type="ECO:0000256" key="5">
    <source>
        <dbReference type="ARBA" id="ARBA00022989"/>
    </source>
</evidence>
<keyword evidence="6 7" id="KW-0472">Membrane</keyword>
<comment type="caution">
    <text evidence="8">The sequence shown here is derived from an EMBL/GenBank/DDBJ whole genome shotgun (WGS) entry which is preliminary data.</text>
</comment>
<feature type="transmembrane region" description="Helical" evidence="7">
    <location>
        <begin position="73"/>
        <end position="96"/>
    </location>
</feature>
<dbReference type="AlphaFoldDB" id="A0A928V3N1"/>
<keyword evidence="4 7" id="KW-0812">Transmembrane</keyword>
<evidence type="ECO:0000256" key="6">
    <source>
        <dbReference type="ARBA" id="ARBA00023136"/>
    </source>
</evidence>
<evidence type="ECO:0000313" key="9">
    <source>
        <dbReference type="Proteomes" id="UP000652567"/>
    </source>
</evidence>
<dbReference type="Gene3D" id="1.10.1760.20">
    <property type="match status" value="1"/>
</dbReference>
<evidence type="ECO:0000256" key="2">
    <source>
        <dbReference type="ARBA" id="ARBA00022448"/>
    </source>
</evidence>
<evidence type="ECO:0000256" key="1">
    <source>
        <dbReference type="ARBA" id="ARBA00004651"/>
    </source>
</evidence>
<feature type="transmembrane region" description="Helical" evidence="7">
    <location>
        <begin position="42"/>
        <end position="61"/>
    </location>
</feature>
<evidence type="ECO:0000256" key="4">
    <source>
        <dbReference type="ARBA" id="ARBA00022692"/>
    </source>
</evidence>
<keyword evidence="2" id="KW-0813">Transport</keyword>
<keyword evidence="5 7" id="KW-1133">Transmembrane helix</keyword>
<organism evidence="8 9">
    <name type="scientific">Cellvibrio polysaccharolyticus</name>
    <dbReference type="NCBI Taxonomy" id="2082724"/>
    <lineage>
        <taxon>Bacteria</taxon>
        <taxon>Pseudomonadati</taxon>
        <taxon>Pseudomonadota</taxon>
        <taxon>Gammaproteobacteria</taxon>
        <taxon>Cellvibrionales</taxon>
        <taxon>Cellvibrionaceae</taxon>
        <taxon>Cellvibrio</taxon>
    </lineage>
</organism>
<dbReference type="EMBL" id="PRDL01000001">
    <property type="protein sequence ID" value="MBE8715982.1"/>
    <property type="molecule type" value="Genomic_DNA"/>
</dbReference>
<dbReference type="GO" id="GO:0000041">
    <property type="term" value="P:transition metal ion transport"/>
    <property type="evidence" value="ECO:0007669"/>
    <property type="project" value="InterPro"/>
</dbReference>
<feature type="transmembrane region" description="Helical" evidence="7">
    <location>
        <begin position="138"/>
        <end position="168"/>
    </location>
</feature>
<dbReference type="RefSeq" id="WP_193906739.1">
    <property type="nucleotide sequence ID" value="NZ_PRDL01000001.1"/>
</dbReference>
<dbReference type="InterPro" id="IPR002751">
    <property type="entry name" value="CbiM/NikMN"/>
</dbReference>
<keyword evidence="9" id="KW-1185">Reference proteome</keyword>
<evidence type="ECO:0000313" key="8">
    <source>
        <dbReference type="EMBL" id="MBE8715982.1"/>
    </source>
</evidence>
<dbReference type="Pfam" id="PF01891">
    <property type="entry name" value="CbiM"/>
    <property type="match status" value="1"/>
</dbReference>
<gene>
    <name evidence="8" type="ORF">C4F51_02125</name>
</gene>
<feature type="transmembrane region" description="Helical" evidence="7">
    <location>
        <begin position="7"/>
        <end position="30"/>
    </location>
</feature>
<comment type="subcellular location">
    <subcellularLocation>
        <location evidence="1">Cell membrane</location>
        <topology evidence="1">Multi-pass membrane protein</topology>
    </subcellularLocation>
</comment>
<evidence type="ECO:0000256" key="3">
    <source>
        <dbReference type="ARBA" id="ARBA00022475"/>
    </source>
</evidence>
<feature type="transmembrane region" description="Helical" evidence="7">
    <location>
        <begin position="108"/>
        <end position="131"/>
    </location>
</feature>
<name>A0A928V3N1_9GAMM</name>
<dbReference type="GO" id="GO:0005886">
    <property type="term" value="C:plasma membrane"/>
    <property type="evidence" value="ECO:0007669"/>
    <property type="project" value="UniProtKB-SubCell"/>
</dbReference>
<evidence type="ECO:0000256" key="7">
    <source>
        <dbReference type="SAM" id="Phobius"/>
    </source>
</evidence>
<sequence>MNLVAPLSGYFLWFTLAVSIFSFGWILRVAPWRSLAAIPVRQHMWFGVIIGLGIYGALVQLQLFNLFRLHPLLMAACTAIFGARLTIVAGFFALLISHAFTVLPWQNIGFNFLVSVLVPVLIARGIFMLIARSRIQNLFLYTLGGGFFGGMLSWVGSAIFAVLLLWVSQVAFMPDVWENAWMFFLLTFPEGFCNGAIVSCMAVLAPHLVKTYDDDFYLQK</sequence>
<feature type="transmembrane region" description="Helical" evidence="7">
    <location>
        <begin position="180"/>
        <end position="204"/>
    </location>
</feature>
<accession>A0A928V3N1</accession>
<proteinExistence type="predicted"/>
<dbReference type="Proteomes" id="UP000652567">
    <property type="component" value="Unassembled WGS sequence"/>
</dbReference>
<keyword evidence="3" id="KW-1003">Cell membrane</keyword>